<protein>
    <recommendedName>
        <fullName evidence="9">B3 domain-containing protein</fullName>
    </recommendedName>
</protein>
<dbReference type="GO" id="GO:0003677">
    <property type="term" value="F:DNA binding"/>
    <property type="evidence" value="ECO:0007669"/>
    <property type="project" value="UniProtKB-KW"/>
</dbReference>
<comment type="caution">
    <text evidence="7">The sequence shown here is derived from an EMBL/GenBank/DDBJ whole genome shotgun (WGS) entry which is preliminary data.</text>
</comment>
<evidence type="ECO:0000256" key="3">
    <source>
        <dbReference type="ARBA" id="ARBA00023125"/>
    </source>
</evidence>
<evidence type="ECO:0008006" key="9">
    <source>
        <dbReference type="Google" id="ProtNLM"/>
    </source>
</evidence>
<keyword evidence="4" id="KW-0804">Transcription</keyword>
<keyword evidence="5" id="KW-0539">Nucleus</keyword>
<dbReference type="InterPro" id="IPR005508">
    <property type="entry name" value="At2g31720-like"/>
</dbReference>
<dbReference type="Gene3D" id="2.40.330.10">
    <property type="entry name" value="DNA-binding pseudobarrel domain"/>
    <property type="match status" value="2"/>
</dbReference>
<keyword evidence="2" id="KW-0805">Transcription regulation</keyword>
<organism evidence="7 8">
    <name type="scientific">Citrus x changshan-huyou</name>
    <dbReference type="NCBI Taxonomy" id="2935761"/>
    <lineage>
        <taxon>Eukaryota</taxon>
        <taxon>Viridiplantae</taxon>
        <taxon>Streptophyta</taxon>
        <taxon>Embryophyta</taxon>
        <taxon>Tracheophyta</taxon>
        <taxon>Spermatophyta</taxon>
        <taxon>Magnoliopsida</taxon>
        <taxon>eudicotyledons</taxon>
        <taxon>Gunneridae</taxon>
        <taxon>Pentapetalae</taxon>
        <taxon>rosids</taxon>
        <taxon>malvids</taxon>
        <taxon>Sapindales</taxon>
        <taxon>Rutaceae</taxon>
        <taxon>Aurantioideae</taxon>
        <taxon>Citrus</taxon>
    </lineage>
</organism>
<comment type="subcellular location">
    <subcellularLocation>
        <location evidence="1">Nucleus</location>
    </subcellularLocation>
</comment>
<name>A0AAP0LZ20_9ROSI</name>
<dbReference type="Proteomes" id="UP001428341">
    <property type="component" value="Unassembled WGS sequence"/>
</dbReference>
<evidence type="ECO:0000256" key="1">
    <source>
        <dbReference type="ARBA" id="ARBA00004123"/>
    </source>
</evidence>
<dbReference type="Pfam" id="PF03754">
    <property type="entry name" value="At2g31720-like"/>
    <property type="match status" value="2"/>
</dbReference>
<dbReference type="AlphaFoldDB" id="A0AAP0LZ20"/>
<evidence type="ECO:0000256" key="5">
    <source>
        <dbReference type="ARBA" id="ARBA00023242"/>
    </source>
</evidence>
<keyword evidence="8" id="KW-1185">Reference proteome</keyword>
<dbReference type="PANTHER" id="PTHR31541:SF25">
    <property type="entry name" value="GAMMA-GLIADIN B"/>
    <property type="match status" value="1"/>
</dbReference>
<evidence type="ECO:0000313" key="8">
    <source>
        <dbReference type="Proteomes" id="UP001428341"/>
    </source>
</evidence>
<evidence type="ECO:0000256" key="6">
    <source>
        <dbReference type="SAM" id="MobiDB-lite"/>
    </source>
</evidence>
<evidence type="ECO:0000256" key="2">
    <source>
        <dbReference type="ARBA" id="ARBA00023015"/>
    </source>
</evidence>
<dbReference type="GO" id="GO:0005634">
    <property type="term" value="C:nucleus"/>
    <property type="evidence" value="ECO:0007669"/>
    <property type="project" value="UniProtKB-SubCell"/>
</dbReference>
<gene>
    <name evidence="7" type="ORF">WN944_019691</name>
</gene>
<accession>A0AAP0LZ20</accession>
<reference evidence="7 8" key="1">
    <citation type="submission" date="2024-05" db="EMBL/GenBank/DDBJ databases">
        <title>Haplotype-resolved chromosome-level genome assembly of Huyou (Citrus changshanensis).</title>
        <authorList>
            <person name="Miao C."/>
            <person name="Chen W."/>
            <person name="Wu Y."/>
            <person name="Wang L."/>
            <person name="Zhao S."/>
            <person name="Grierson D."/>
            <person name="Xu C."/>
            <person name="Chen K."/>
        </authorList>
    </citation>
    <scope>NUCLEOTIDE SEQUENCE [LARGE SCALE GENOMIC DNA]</scope>
    <source>
        <strain evidence="7">01-14</strain>
        <tissue evidence="7">Leaf</tissue>
    </source>
</reference>
<feature type="region of interest" description="Disordered" evidence="6">
    <location>
        <begin position="362"/>
        <end position="384"/>
    </location>
</feature>
<feature type="region of interest" description="Disordered" evidence="6">
    <location>
        <begin position="67"/>
        <end position="126"/>
    </location>
</feature>
<feature type="compositionally biased region" description="Low complexity" evidence="6">
    <location>
        <begin position="100"/>
        <end position="110"/>
    </location>
</feature>
<dbReference type="InterPro" id="IPR015300">
    <property type="entry name" value="DNA-bd_pseudobarrel_sf"/>
</dbReference>
<feature type="compositionally biased region" description="Basic residues" evidence="6">
    <location>
        <begin position="115"/>
        <end position="126"/>
    </location>
</feature>
<sequence length="582" mass="67171">MMVSADHHPDGGSFERLMREAEQAAKGDEDLKQRLLTERVVREFVKRLVQEQEAAVNYEISVLGFHVPKRNRTKPPPHAADDHHDHHQKKKRHFEQIINKKSSSSSIVTQEPKKQQRQKKRRKMTNRTRAAAAAQAIEVVPEMPERFKNEIEEMGGSKVVLVIQKKLMMCDTTERHNRFSIPIGKIKNDFLEAEEKERLIDRGEAIEDVKLIQPCVSTVNVRLKKWDMDSSYTFNLTRTWYKEAVCNTANQLEIGSRMQLYAFRLEHNNNELCFALVNLDLLSIMMIPVDDGGSFERLAREADEAAKGNEELKERLLTERIVREFAYRLVEVRAAAAARASNKTKNDPSCCLWGFDHVPKRSRSGSCSHSKPPQPQADHDHDHRNKKRCFDQIHTTTSSNNNNIIVQEQKQRRKITTKANINKNKNRTAASASQVVVARPEMPERFKNKIEEMGGSKVVRVIQKQLFWCDTTNQNNRLSIPFKQIENNFLEPEEKQWVVDREKPIENVKLIEPCLNKVTEVTLKKWKMSSTTLNLITTWHKEVVCNAANQLQIGSTVQLYAFRLAHNNNELCFALVNLDLVN</sequence>
<keyword evidence="3" id="KW-0238">DNA-binding</keyword>
<evidence type="ECO:0000256" key="4">
    <source>
        <dbReference type="ARBA" id="ARBA00023163"/>
    </source>
</evidence>
<dbReference type="EMBL" id="JBCGBO010000007">
    <property type="protein sequence ID" value="KAK9188290.1"/>
    <property type="molecule type" value="Genomic_DNA"/>
</dbReference>
<dbReference type="PANTHER" id="PTHR31541">
    <property type="entry name" value="B3 DOMAIN PLANT PROTEIN-RELATED"/>
    <property type="match status" value="1"/>
</dbReference>
<proteinExistence type="predicted"/>
<evidence type="ECO:0000313" key="7">
    <source>
        <dbReference type="EMBL" id="KAK9188290.1"/>
    </source>
</evidence>